<dbReference type="PANTHER" id="PTHR23080">
    <property type="entry name" value="THAP DOMAIN PROTEIN"/>
    <property type="match status" value="1"/>
</dbReference>
<keyword evidence="3 6" id="KW-0863">Zinc-finger</keyword>
<feature type="domain" description="THAP-type" evidence="7">
    <location>
        <begin position="20"/>
        <end position="103"/>
    </location>
</feature>
<reference evidence="9" key="1">
    <citation type="submission" date="2025-08" db="UniProtKB">
        <authorList>
            <consortium name="RefSeq"/>
        </authorList>
    </citation>
    <scope>IDENTIFICATION</scope>
</reference>
<keyword evidence="8" id="KW-1185">Reference proteome</keyword>
<proteinExistence type="predicted"/>
<dbReference type="Pfam" id="PF05485">
    <property type="entry name" value="THAP"/>
    <property type="match status" value="1"/>
</dbReference>
<evidence type="ECO:0000256" key="2">
    <source>
        <dbReference type="ARBA" id="ARBA00022723"/>
    </source>
</evidence>
<dbReference type="PANTHER" id="PTHR23080:SF63">
    <property type="entry name" value="TICK TRANSPOSON"/>
    <property type="match status" value="1"/>
</dbReference>
<evidence type="ECO:0000256" key="5">
    <source>
        <dbReference type="ARBA" id="ARBA00023125"/>
    </source>
</evidence>
<protein>
    <submittedName>
        <fullName evidence="9">Uncharacterized protein LOC106818335</fullName>
    </submittedName>
</protein>
<dbReference type="SMART" id="SM00980">
    <property type="entry name" value="THAP"/>
    <property type="match status" value="1"/>
</dbReference>
<keyword evidence="5 6" id="KW-0238">DNA-binding</keyword>
<sequence>MSICSIKDCGNGTYGLKKWKSELCSQHGCNFGTGQCICDPPFILIPFPTERKDPDARKQWTKLVGRKDAVTNKNWEPNKYSRICSKHFVDGQPTTAHPYPTEHLGHKVKVVAARRTIQKHEMPKKEKKTKLPLNELESNVSTHEQEATFVSCDEIAGETVLPKSDLDYAETLPQPLTHDHTYAGNCDCSPDCTCQGCFTKQVTINQMKSKLDLLSARTEHVSRKSASRHITNMVTSDNEKVRLYTGLPNAGSFTDLYRHLLSQARHLVYWKGVVKVVTKVPRKFKKVPQKPGPKRKLSIKDEMLMTLMKLRLGLGNDFLGDIFLVSPALCSQVLNTWIKFLAYELKPLIYWPAKEVVLRTLPDAYKTFAPKLRCIIDCTEMFIDRPRDMEMQGHTYSDYKRHNTLKFLVAIAPNGAISYISEAWGGRASDRFIVQESGFLDLIEPTDEVMADRGFPIKSDLVMKMARLIIPPPGQGAEQMTPEGVLRTKVVANMRIHVERAIGRLKYFQILKQTLPISLTPLANDIVTICAGIVNLLPPLVK</sequence>
<evidence type="ECO:0000313" key="8">
    <source>
        <dbReference type="Proteomes" id="UP000695022"/>
    </source>
</evidence>
<evidence type="ECO:0000256" key="3">
    <source>
        <dbReference type="ARBA" id="ARBA00022771"/>
    </source>
</evidence>
<dbReference type="Pfam" id="PF13613">
    <property type="entry name" value="HTH_Tnp_4"/>
    <property type="match status" value="1"/>
</dbReference>
<dbReference type="SUPFAM" id="SSF57716">
    <property type="entry name" value="Glucocorticoid receptor-like (DNA-binding domain)"/>
    <property type="match status" value="1"/>
</dbReference>
<evidence type="ECO:0000313" key="9">
    <source>
        <dbReference type="RefSeq" id="XP_014678536.1"/>
    </source>
</evidence>
<gene>
    <name evidence="9" type="primary">LOC106818335</name>
</gene>
<evidence type="ECO:0000259" key="7">
    <source>
        <dbReference type="PROSITE" id="PS50950"/>
    </source>
</evidence>
<keyword evidence="2" id="KW-0479">Metal-binding</keyword>
<dbReference type="GeneID" id="106818335"/>
<evidence type="ECO:0000256" key="1">
    <source>
        <dbReference type="ARBA" id="ARBA00001968"/>
    </source>
</evidence>
<comment type="cofactor">
    <cofactor evidence="1">
        <name>a divalent metal cation</name>
        <dbReference type="ChEBI" id="CHEBI:60240"/>
    </cofactor>
</comment>
<name>A0ABM1F265_PRICU</name>
<dbReference type="RefSeq" id="XP_014678536.1">
    <property type="nucleotide sequence ID" value="XM_014823050.1"/>
</dbReference>
<dbReference type="InterPro" id="IPR027806">
    <property type="entry name" value="HARBI1_dom"/>
</dbReference>
<dbReference type="InterPro" id="IPR027805">
    <property type="entry name" value="Transposase_HTH_dom"/>
</dbReference>
<accession>A0ABM1F265</accession>
<dbReference type="Pfam" id="PF13359">
    <property type="entry name" value="DDE_Tnp_4"/>
    <property type="match status" value="1"/>
</dbReference>
<evidence type="ECO:0000256" key="4">
    <source>
        <dbReference type="ARBA" id="ARBA00022833"/>
    </source>
</evidence>
<organism evidence="8 9">
    <name type="scientific">Priapulus caudatus</name>
    <name type="common">Priapulid worm</name>
    <dbReference type="NCBI Taxonomy" id="37621"/>
    <lineage>
        <taxon>Eukaryota</taxon>
        <taxon>Metazoa</taxon>
        <taxon>Ecdysozoa</taxon>
        <taxon>Scalidophora</taxon>
        <taxon>Priapulida</taxon>
        <taxon>Priapulimorpha</taxon>
        <taxon>Priapulimorphida</taxon>
        <taxon>Priapulidae</taxon>
        <taxon>Priapulus</taxon>
    </lineage>
</organism>
<dbReference type="InterPro" id="IPR006612">
    <property type="entry name" value="THAP_Znf"/>
</dbReference>
<dbReference type="Proteomes" id="UP000695022">
    <property type="component" value="Unplaced"/>
</dbReference>
<evidence type="ECO:0000256" key="6">
    <source>
        <dbReference type="PROSITE-ProRule" id="PRU00309"/>
    </source>
</evidence>
<keyword evidence="4" id="KW-0862">Zinc</keyword>
<dbReference type="PROSITE" id="PS50950">
    <property type="entry name" value="ZF_THAP"/>
    <property type="match status" value="1"/>
</dbReference>